<evidence type="ECO:0000256" key="4">
    <source>
        <dbReference type="ARBA" id="ARBA00023163"/>
    </source>
</evidence>
<dbReference type="InterPro" id="IPR047057">
    <property type="entry name" value="MerR_fam"/>
</dbReference>
<dbReference type="Pfam" id="PF07739">
    <property type="entry name" value="TipAS"/>
    <property type="match status" value="1"/>
</dbReference>
<dbReference type="EMBL" id="DXHX01000075">
    <property type="protein sequence ID" value="HIV74460.1"/>
    <property type="molecule type" value="Genomic_DNA"/>
</dbReference>
<dbReference type="Proteomes" id="UP000823937">
    <property type="component" value="Unassembled WGS sequence"/>
</dbReference>
<dbReference type="AlphaFoldDB" id="A0A9D1PL81"/>
<sequence>MEYKVQEVAKMAGVSVRTLHHYDAIGLLKPASYSDAGYRLYTEDDIATLQQIIFFKTLHFSLKEIKNIIYDPTFDKVEALQLQKKMLLEKSTHINQMIHTIEQTILYEKGEINMTNEQKFSGFQFSENKYEQEARERWGNDTVNRANETIRQHDPNVLNEKMNTIYKELATVRHLSPQSNEAQLAIASWYHFLNKYTGHHYTLEAFQELGQMYVADDRFTKNIDQFGEGLAQFMYEAMQIYAEKQQENE</sequence>
<keyword evidence="4" id="KW-0804">Transcription</keyword>
<gene>
    <name evidence="6" type="ORF">H9895_05180</name>
</gene>
<keyword evidence="3" id="KW-0010">Activator</keyword>
<dbReference type="InterPro" id="IPR036244">
    <property type="entry name" value="TipA-like_antibiotic-bd"/>
</dbReference>
<dbReference type="Gene3D" id="1.10.1660.10">
    <property type="match status" value="1"/>
</dbReference>
<dbReference type="PANTHER" id="PTHR30204">
    <property type="entry name" value="REDOX-CYCLING DRUG-SENSING TRANSCRIPTIONAL ACTIVATOR SOXR"/>
    <property type="match status" value="1"/>
</dbReference>
<evidence type="ECO:0000256" key="2">
    <source>
        <dbReference type="ARBA" id="ARBA00023125"/>
    </source>
</evidence>
<feature type="domain" description="HTH merR-type" evidence="5">
    <location>
        <begin position="1"/>
        <end position="71"/>
    </location>
</feature>
<evidence type="ECO:0000313" key="6">
    <source>
        <dbReference type="EMBL" id="HIV74460.1"/>
    </source>
</evidence>
<evidence type="ECO:0000259" key="5">
    <source>
        <dbReference type="PROSITE" id="PS50937"/>
    </source>
</evidence>
<keyword evidence="1" id="KW-0805">Transcription regulation</keyword>
<protein>
    <submittedName>
        <fullName evidence="6">MerR family transcriptional regulator</fullName>
    </submittedName>
</protein>
<organism evidence="6 7">
    <name type="scientific">Candidatus Pseudogracilibacillus intestinigallinarum</name>
    <dbReference type="NCBI Taxonomy" id="2838742"/>
    <lineage>
        <taxon>Bacteria</taxon>
        <taxon>Bacillati</taxon>
        <taxon>Bacillota</taxon>
        <taxon>Bacilli</taxon>
        <taxon>Bacillales</taxon>
        <taxon>Bacillaceae</taxon>
        <taxon>Pseudogracilibacillus</taxon>
    </lineage>
</organism>
<dbReference type="InterPro" id="IPR000551">
    <property type="entry name" value="MerR-type_HTH_dom"/>
</dbReference>
<keyword evidence="2" id="KW-0238">DNA-binding</keyword>
<reference evidence="6" key="2">
    <citation type="submission" date="2021-04" db="EMBL/GenBank/DDBJ databases">
        <authorList>
            <person name="Gilroy R."/>
        </authorList>
    </citation>
    <scope>NUCLEOTIDE SEQUENCE</scope>
    <source>
        <strain evidence="6">CHK169-2315</strain>
    </source>
</reference>
<dbReference type="SMART" id="SM00422">
    <property type="entry name" value="HTH_MERR"/>
    <property type="match status" value="1"/>
</dbReference>
<dbReference type="Pfam" id="PF13411">
    <property type="entry name" value="MerR_1"/>
    <property type="match status" value="1"/>
</dbReference>
<dbReference type="GO" id="GO:0003677">
    <property type="term" value="F:DNA binding"/>
    <property type="evidence" value="ECO:0007669"/>
    <property type="project" value="UniProtKB-KW"/>
</dbReference>
<accession>A0A9D1PL81</accession>
<evidence type="ECO:0000313" key="7">
    <source>
        <dbReference type="Proteomes" id="UP000823937"/>
    </source>
</evidence>
<dbReference type="SUPFAM" id="SSF89082">
    <property type="entry name" value="Antibiotic binding domain of TipA-like multidrug resistance regulators"/>
    <property type="match status" value="1"/>
</dbReference>
<dbReference type="SUPFAM" id="SSF46955">
    <property type="entry name" value="Putative DNA-binding domain"/>
    <property type="match status" value="1"/>
</dbReference>
<proteinExistence type="predicted"/>
<evidence type="ECO:0000256" key="1">
    <source>
        <dbReference type="ARBA" id="ARBA00023015"/>
    </source>
</evidence>
<reference evidence="6" key="1">
    <citation type="journal article" date="2021" name="PeerJ">
        <title>Extensive microbial diversity within the chicken gut microbiome revealed by metagenomics and culture.</title>
        <authorList>
            <person name="Gilroy R."/>
            <person name="Ravi A."/>
            <person name="Getino M."/>
            <person name="Pursley I."/>
            <person name="Horton D.L."/>
            <person name="Alikhan N.F."/>
            <person name="Baker D."/>
            <person name="Gharbi K."/>
            <person name="Hall N."/>
            <person name="Watson M."/>
            <person name="Adriaenssens E.M."/>
            <person name="Foster-Nyarko E."/>
            <person name="Jarju S."/>
            <person name="Secka A."/>
            <person name="Antonio M."/>
            <person name="Oren A."/>
            <person name="Chaudhuri R.R."/>
            <person name="La Ragione R."/>
            <person name="Hildebrand F."/>
            <person name="Pallen M.J."/>
        </authorList>
    </citation>
    <scope>NUCLEOTIDE SEQUENCE</scope>
    <source>
        <strain evidence="6">CHK169-2315</strain>
    </source>
</reference>
<dbReference type="PANTHER" id="PTHR30204:SF90">
    <property type="entry name" value="HTH-TYPE TRANSCRIPTIONAL ACTIVATOR MTA"/>
    <property type="match status" value="1"/>
</dbReference>
<name>A0A9D1PL81_9BACI</name>
<dbReference type="InterPro" id="IPR009061">
    <property type="entry name" value="DNA-bd_dom_put_sf"/>
</dbReference>
<dbReference type="InterPro" id="IPR012925">
    <property type="entry name" value="TipAS_dom"/>
</dbReference>
<dbReference type="GO" id="GO:0003700">
    <property type="term" value="F:DNA-binding transcription factor activity"/>
    <property type="evidence" value="ECO:0007669"/>
    <property type="project" value="InterPro"/>
</dbReference>
<dbReference type="CDD" id="cd01106">
    <property type="entry name" value="HTH_TipAL-Mta"/>
    <property type="match status" value="1"/>
</dbReference>
<comment type="caution">
    <text evidence="6">The sequence shown here is derived from an EMBL/GenBank/DDBJ whole genome shotgun (WGS) entry which is preliminary data.</text>
</comment>
<evidence type="ECO:0000256" key="3">
    <source>
        <dbReference type="ARBA" id="ARBA00023159"/>
    </source>
</evidence>
<dbReference type="Gene3D" id="1.10.490.50">
    <property type="entry name" value="Antibiotic binding domain of TipA-like multidrug resistance regulators"/>
    <property type="match status" value="1"/>
</dbReference>
<dbReference type="PROSITE" id="PS50937">
    <property type="entry name" value="HTH_MERR_2"/>
    <property type="match status" value="1"/>
</dbReference>